<reference evidence="6 7" key="1">
    <citation type="submission" date="2015-09" db="EMBL/GenBank/DDBJ databases">
        <title>Sorangium comparison.</title>
        <authorList>
            <person name="Zaburannyi N."/>
            <person name="Bunk B."/>
            <person name="Overmann J."/>
            <person name="Mueller R."/>
        </authorList>
    </citation>
    <scope>NUCLEOTIDE SEQUENCE [LARGE SCALE GENOMIC DNA]</scope>
    <source>
        <strain evidence="6 7">So ce836</strain>
    </source>
</reference>
<accession>A0A4P2QN51</accession>
<protein>
    <recommendedName>
        <fullName evidence="5">Cytochrome c domain-containing protein</fullName>
    </recommendedName>
</protein>
<evidence type="ECO:0000256" key="4">
    <source>
        <dbReference type="PROSITE-ProRule" id="PRU00433"/>
    </source>
</evidence>
<dbReference type="InterPro" id="IPR009056">
    <property type="entry name" value="Cyt_c-like_dom"/>
</dbReference>
<dbReference type="PANTHER" id="PTHR30600:SF9">
    <property type="entry name" value="BLR7738 PROTEIN"/>
    <property type="match status" value="1"/>
</dbReference>
<dbReference type="Pfam" id="PF21419">
    <property type="entry name" value="RoxA-like_Cyt-c"/>
    <property type="match status" value="1"/>
</dbReference>
<dbReference type="GO" id="GO:0046872">
    <property type="term" value="F:metal ion binding"/>
    <property type="evidence" value="ECO:0007669"/>
    <property type="project" value="UniProtKB-KW"/>
</dbReference>
<dbReference type="Gene3D" id="1.10.760.10">
    <property type="entry name" value="Cytochrome c-like domain"/>
    <property type="match status" value="1"/>
</dbReference>
<dbReference type="AlphaFoldDB" id="A0A4P2QN51"/>
<evidence type="ECO:0000313" key="7">
    <source>
        <dbReference type="Proteomes" id="UP000295497"/>
    </source>
</evidence>
<keyword evidence="1 4" id="KW-0349">Heme</keyword>
<organism evidence="6 7">
    <name type="scientific">Sorangium cellulosum</name>
    <name type="common">Polyangium cellulosum</name>
    <dbReference type="NCBI Taxonomy" id="56"/>
    <lineage>
        <taxon>Bacteria</taxon>
        <taxon>Pseudomonadati</taxon>
        <taxon>Myxococcota</taxon>
        <taxon>Polyangia</taxon>
        <taxon>Polyangiales</taxon>
        <taxon>Polyangiaceae</taxon>
        <taxon>Sorangium</taxon>
    </lineage>
</organism>
<sequence length="548" mass="61056">MSTIRIGAIALAMLATSVGCAHSKGRRPDARAVFLDQGWGREERQIFYHRSQGTRLLPLAWFLALEQQDSARPFVASDYVTRYRFIPDPDIESNPERFPVGLAKDVDPATREAYVGFTCGACHTREITYRGARIRIDGGPAGIDVVAFTDAVLSALALTYRTPEKLDRFARAVLKDGYNEASRRGLEERMKEALAPARLRALTGGEAGAHATVSGFGRLDALGRAGNLLFGSLSPENLRATNAPVDYPHLWDTSSYDWVQWNGSIMQPMGRNIGEALGVGTHTSFRVPSQGSAVRVESSIRVDNLHLLEQQLEKLRSPRWPEHLFGRIDPERAARGWRLFTTHCARCHEPRLSPPDPHGKRFRMVTMTPLDEIGTDPTHAVSFNERTADLSALGLGTMGMAAALERATSAIRETKYDELGLSAERRLEWDGYRPNRWRAPLAYKARELNGIWATAPYLHNGSVPSLYELLLPADRRSKRFHVGSAEFDPERVGLRVEPSQRAFEFATDVTGNSNAGHEYRDGPRGRGVIGPALTEQERWDLVEYLKTL</sequence>
<dbReference type="Proteomes" id="UP000295497">
    <property type="component" value="Chromosome"/>
</dbReference>
<dbReference type="RefSeq" id="WP_129575145.1">
    <property type="nucleotide sequence ID" value="NZ_CP012672.1"/>
</dbReference>
<evidence type="ECO:0000256" key="3">
    <source>
        <dbReference type="ARBA" id="ARBA00023004"/>
    </source>
</evidence>
<keyword evidence="3 4" id="KW-0408">Iron</keyword>
<dbReference type="InterPro" id="IPR047758">
    <property type="entry name" value="CytoC_perox"/>
</dbReference>
<evidence type="ECO:0000259" key="5">
    <source>
        <dbReference type="PROSITE" id="PS51007"/>
    </source>
</evidence>
<evidence type="ECO:0000313" key="6">
    <source>
        <dbReference type="EMBL" id="AUX31336.1"/>
    </source>
</evidence>
<dbReference type="EMBL" id="CP012672">
    <property type="protein sequence ID" value="AUX31336.1"/>
    <property type="molecule type" value="Genomic_DNA"/>
</dbReference>
<dbReference type="InterPro" id="IPR036909">
    <property type="entry name" value="Cyt_c-like_dom_sf"/>
</dbReference>
<gene>
    <name evidence="6" type="ORF">SOCE836_034650</name>
</gene>
<name>A0A4P2QN51_SORCE</name>
<feature type="domain" description="Cytochrome c" evidence="5">
    <location>
        <begin position="331"/>
        <end position="548"/>
    </location>
</feature>
<evidence type="ECO:0000256" key="2">
    <source>
        <dbReference type="ARBA" id="ARBA00022723"/>
    </source>
</evidence>
<dbReference type="PROSITE" id="PS51257">
    <property type="entry name" value="PROKAR_LIPOPROTEIN"/>
    <property type="match status" value="1"/>
</dbReference>
<dbReference type="InterPro" id="IPR051395">
    <property type="entry name" value="Cytochrome_c_Peroxidase/MauG"/>
</dbReference>
<dbReference type="PANTHER" id="PTHR30600">
    <property type="entry name" value="CYTOCHROME C PEROXIDASE-RELATED"/>
    <property type="match status" value="1"/>
</dbReference>
<dbReference type="SUPFAM" id="SSF46626">
    <property type="entry name" value="Cytochrome c"/>
    <property type="match status" value="1"/>
</dbReference>
<dbReference type="PROSITE" id="PS51007">
    <property type="entry name" value="CYTC"/>
    <property type="match status" value="1"/>
</dbReference>
<dbReference type="GO" id="GO:0020037">
    <property type="term" value="F:heme binding"/>
    <property type="evidence" value="ECO:0007669"/>
    <property type="project" value="InterPro"/>
</dbReference>
<evidence type="ECO:0000256" key="1">
    <source>
        <dbReference type="ARBA" id="ARBA00022617"/>
    </source>
</evidence>
<proteinExistence type="predicted"/>
<dbReference type="GO" id="GO:0009055">
    <property type="term" value="F:electron transfer activity"/>
    <property type="evidence" value="ECO:0007669"/>
    <property type="project" value="InterPro"/>
</dbReference>
<dbReference type="GO" id="GO:0004130">
    <property type="term" value="F:cytochrome-c peroxidase activity"/>
    <property type="evidence" value="ECO:0007669"/>
    <property type="project" value="TreeGrafter"/>
</dbReference>
<dbReference type="NCBIfam" id="NF040606">
    <property type="entry name" value="CytoC_perox"/>
    <property type="match status" value="1"/>
</dbReference>
<keyword evidence="2 4" id="KW-0479">Metal-binding</keyword>